<dbReference type="InterPro" id="IPR000415">
    <property type="entry name" value="Nitroreductase-like"/>
</dbReference>
<dbReference type="RefSeq" id="WP_256131181.1">
    <property type="nucleotide sequence ID" value="NZ_JANFXK010000003.1"/>
</dbReference>
<dbReference type="EMBL" id="JANFXK010000003">
    <property type="protein sequence ID" value="MCQ4635998.1"/>
    <property type="molecule type" value="Genomic_DNA"/>
</dbReference>
<feature type="domain" description="Putative nitroreductase TM1586" evidence="3">
    <location>
        <begin position="2"/>
        <end position="212"/>
    </location>
</feature>
<evidence type="ECO:0000313" key="4">
    <source>
        <dbReference type="EMBL" id="MCQ4635998.1"/>
    </source>
</evidence>
<dbReference type="Gene3D" id="3.40.109.10">
    <property type="entry name" value="NADH Oxidase"/>
    <property type="match status" value="1"/>
</dbReference>
<name>A0ABT1RLE0_9FIRM</name>
<dbReference type="Gene3D" id="3.40.109.30">
    <property type="entry name" value="putative nitroreductase (tm1586), domain 2"/>
    <property type="match status" value="1"/>
</dbReference>
<evidence type="ECO:0000256" key="1">
    <source>
        <dbReference type="ARBA" id="ARBA00007118"/>
    </source>
</evidence>
<dbReference type="SUPFAM" id="SSF55469">
    <property type="entry name" value="FMN-dependent nitroreductase-like"/>
    <property type="match status" value="1"/>
</dbReference>
<comment type="similarity">
    <text evidence="1">Belongs to the nitroreductase family.</text>
</comment>
<organism evidence="4 5">
    <name type="scientific">Anaerovorax odorimutans</name>
    <dbReference type="NCBI Taxonomy" id="109327"/>
    <lineage>
        <taxon>Bacteria</taxon>
        <taxon>Bacillati</taxon>
        <taxon>Bacillota</taxon>
        <taxon>Clostridia</taxon>
        <taxon>Peptostreptococcales</taxon>
        <taxon>Anaerovoracaceae</taxon>
        <taxon>Anaerovorax</taxon>
    </lineage>
</organism>
<dbReference type="Pfam" id="PF14512">
    <property type="entry name" value="TM1586_NiRdase"/>
    <property type="match status" value="1"/>
</dbReference>
<evidence type="ECO:0000313" key="5">
    <source>
        <dbReference type="Proteomes" id="UP001524502"/>
    </source>
</evidence>
<reference evidence="4 5" key="1">
    <citation type="submission" date="2022-06" db="EMBL/GenBank/DDBJ databases">
        <title>Isolation of gut microbiota from human fecal samples.</title>
        <authorList>
            <person name="Pamer E.G."/>
            <person name="Barat B."/>
            <person name="Waligurski E."/>
            <person name="Medina S."/>
            <person name="Paddock L."/>
            <person name="Mostad J."/>
        </authorList>
    </citation>
    <scope>NUCLEOTIDE SEQUENCE [LARGE SCALE GENOMIC DNA]</scope>
    <source>
        <strain evidence="4 5">SL.3.17</strain>
    </source>
</reference>
<keyword evidence="2" id="KW-0560">Oxidoreductase</keyword>
<dbReference type="Proteomes" id="UP001524502">
    <property type="component" value="Unassembled WGS sequence"/>
</dbReference>
<dbReference type="PANTHER" id="PTHR43673">
    <property type="entry name" value="NAD(P)H NITROREDUCTASE YDGI-RELATED"/>
    <property type="match status" value="1"/>
</dbReference>
<sequence length="217" mass="24333">MEVLEIIRSRHSVRQYTDKRIEDDKREVLNALARECNKKSGLNIQIIYDEPRCFKAFFSKVAKFKNCANYISIVGKKSDPDLDEKAGYYGEQLVLKAQELGLNTCWVGFTHGKGVAKVETDEKQVIIIALGYGANQGVAHKNKSISEISNISNNMPQWYASGVEAALLAPTATNQQRFHIELKEESAKITAENKSFAFIDLGIVKYHFEAASGHKCE</sequence>
<evidence type="ECO:0000256" key="2">
    <source>
        <dbReference type="ARBA" id="ARBA00023002"/>
    </source>
</evidence>
<accession>A0ABT1RLE0</accession>
<proteinExistence type="inferred from homology"/>
<dbReference type="CDD" id="cd02062">
    <property type="entry name" value="Nitro_FMN_reductase"/>
    <property type="match status" value="1"/>
</dbReference>
<evidence type="ECO:0000259" key="3">
    <source>
        <dbReference type="Pfam" id="PF14512"/>
    </source>
</evidence>
<dbReference type="PANTHER" id="PTHR43673:SF10">
    <property type="entry name" value="NADH DEHYDROGENASE_NAD(P)H NITROREDUCTASE XCC3605-RELATED"/>
    <property type="match status" value="1"/>
</dbReference>
<gene>
    <name evidence="4" type="ORF">NE619_04605</name>
</gene>
<protein>
    <submittedName>
        <fullName evidence="4">Nitroreductase</fullName>
    </submittedName>
</protein>
<comment type="caution">
    <text evidence="4">The sequence shown here is derived from an EMBL/GenBank/DDBJ whole genome shotgun (WGS) entry which is preliminary data.</text>
</comment>
<dbReference type="InterPro" id="IPR029478">
    <property type="entry name" value="TM1586_NiRdase"/>
</dbReference>
<keyword evidence="5" id="KW-1185">Reference proteome</keyword>